<dbReference type="InterPro" id="IPR050706">
    <property type="entry name" value="Cyclic-di-GMP_PDE-like"/>
</dbReference>
<dbReference type="CDD" id="cd01949">
    <property type="entry name" value="GGDEF"/>
    <property type="match status" value="1"/>
</dbReference>
<dbReference type="SMART" id="SM00052">
    <property type="entry name" value="EAL"/>
    <property type="match status" value="1"/>
</dbReference>
<keyword evidence="1" id="KW-1133">Transmembrane helix</keyword>
<dbReference type="SMART" id="SM00267">
    <property type="entry name" value="GGDEF"/>
    <property type="match status" value="1"/>
</dbReference>
<dbReference type="SUPFAM" id="SSF55073">
    <property type="entry name" value="Nucleotide cyclase"/>
    <property type="match status" value="1"/>
</dbReference>
<dbReference type="HOGENOM" id="CLU_000445_70_50_14"/>
<evidence type="ECO:0000313" key="5">
    <source>
        <dbReference type="Proteomes" id="UP000032737"/>
    </source>
</evidence>
<evidence type="ECO:0000259" key="2">
    <source>
        <dbReference type="PROSITE" id="PS50883"/>
    </source>
</evidence>
<dbReference type="InterPro" id="IPR000160">
    <property type="entry name" value="GGDEF_dom"/>
</dbReference>
<keyword evidence="1" id="KW-0472">Membrane</keyword>
<evidence type="ECO:0000256" key="1">
    <source>
        <dbReference type="SAM" id="Phobius"/>
    </source>
</evidence>
<feature type="domain" description="GGDEF" evidence="3">
    <location>
        <begin position="76"/>
        <end position="210"/>
    </location>
</feature>
<dbReference type="NCBIfam" id="TIGR00254">
    <property type="entry name" value="GGDEF"/>
    <property type="match status" value="1"/>
</dbReference>
<dbReference type="InterPro" id="IPR043128">
    <property type="entry name" value="Rev_trsase/Diguanyl_cyclase"/>
</dbReference>
<protein>
    <submittedName>
        <fullName evidence="4">Diguanylate cyclase/phosphodiesterase</fullName>
    </submittedName>
</protein>
<dbReference type="Pfam" id="PF00563">
    <property type="entry name" value="EAL"/>
    <property type="match status" value="1"/>
</dbReference>
<gene>
    <name evidence="4" type="ORF">BN85309500</name>
</gene>
<evidence type="ECO:0000259" key="3">
    <source>
        <dbReference type="PROSITE" id="PS50887"/>
    </source>
</evidence>
<accession>U4KNW5</accession>
<dbReference type="SUPFAM" id="SSF141868">
    <property type="entry name" value="EAL domain-like"/>
    <property type="match status" value="1"/>
</dbReference>
<sequence>MFKIILQTEMGSVTSTVIFVVVLGITIALLYFLAKNVLTTERRYKEERNILVEGALSRSAMNSYVSSYIAKIGKDVSFSMIYLDLDNFADIDNTFGTKETDKIIEKITKRMVDIMPKNIKVSRYDSDSFMIFVPLDYDKMQALNYARKLNEAINESIDLFGETNINLTASIALCYYPIHGNNIKSMLNSLKLAVYTVKKNGGNAIRIYSEDMSQTDGEFLEYYYQIKKAIEKKEFVLYYHPIIKLDENKIYGAEALLRWEHPEHGLLSPYKFINIMEQSGDIYWVGLWGLESLIKSYYQLKQAYPTEDIKLSFNLSPKQLMYESIATDFQKLLRKYKMNANNIILELAEYALFEKHQTVVESIKKLKHIGFNIAIDGFGLDYATLTRLETAPIDIIKLSKSFISEEQTYVTEKFANLLVEFGKNNKKVIIAEGIENDEMLQKIVNYDIHYGQGYHFAHPMSFDDLKGYYQVLKHNEKI</sequence>
<dbReference type="AlphaFoldDB" id="U4KNW5"/>
<dbReference type="Gene3D" id="3.30.70.270">
    <property type="match status" value="1"/>
</dbReference>
<dbReference type="EMBL" id="FO681348">
    <property type="protein sequence ID" value="CCV65971.1"/>
    <property type="molecule type" value="Genomic_DNA"/>
</dbReference>
<proteinExistence type="predicted"/>
<organism evidence="4 5">
    <name type="scientific">Acholeplasma brassicae</name>
    <dbReference type="NCBI Taxonomy" id="61635"/>
    <lineage>
        <taxon>Bacteria</taxon>
        <taxon>Bacillati</taxon>
        <taxon>Mycoplasmatota</taxon>
        <taxon>Mollicutes</taxon>
        <taxon>Acholeplasmatales</taxon>
        <taxon>Acholeplasmataceae</taxon>
        <taxon>Acholeplasma</taxon>
    </lineage>
</organism>
<evidence type="ECO:0000313" key="4">
    <source>
        <dbReference type="EMBL" id="CCV65971.1"/>
    </source>
</evidence>
<dbReference type="PANTHER" id="PTHR33121:SF70">
    <property type="entry name" value="SIGNALING PROTEIN YKOW"/>
    <property type="match status" value="1"/>
</dbReference>
<dbReference type="STRING" id="61635.BN85309500"/>
<dbReference type="RefSeq" id="WP_030004833.1">
    <property type="nucleotide sequence ID" value="NC_022549.1"/>
</dbReference>
<dbReference type="InterPro" id="IPR035919">
    <property type="entry name" value="EAL_sf"/>
</dbReference>
<keyword evidence="5" id="KW-1185">Reference proteome</keyword>
<dbReference type="KEGG" id="abra:BN85309500"/>
<reference evidence="4 5" key="1">
    <citation type="journal article" date="2013" name="J. Mol. Microbiol. Biotechnol.">
        <title>Analysis of the Complete Genomes of Acholeplasma brassicae , A. palmae and A. laidlawii and Their Comparison to the Obligate Parasites from ' Candidatus Phytoplasma'.</title>
        <authorList>
            <person name="Kube M."/>
            <person name="Siewert C."/>
            <person name="Migdoll A.M."/>
            <person name="Duduk B."/>
            <person name="Holz S."/>
            <person name="Rabus R."/>
            <person name="Seemuller E."/>
            <person name="Mitrovic J."/>
            <person name="Muller I."/>
            <person name="Buttner C."/>
            <person name="Reinhardt R."/>
        </authorList>
    </citation>
    <scope>NUCLEOTIDE SEQUENCE [LARGE SCALE GENOMIC DNA]</scope>
    <source>
        <strain evidence="5">0502</strain>
    </source>
</reference>
<feature type="transmembrane region" description="Helical" evidence="1">
    <location>
        <begin position="12"/>
        <end position="34"/>
    </location>
</feature>
<keyword evidence="1" id="KW-0812">Transmembrane</keyword>
<dbReference type="InterPro" id="IPR001633">
    <property type="entry name" value="EAL_dom"/>
</dbReference>
<dbReference type="Gene3D" id="3.20.20.450">
    <property type="entry name" value="EAL domain"/>
    <property type="match status" value="1"/>
</dbReference>
<dbReference type="Proteomes" id="UP000032737">
    <property type="component" value="Chromosome"/>
</dbReference>
<dbReference type="PANTHER" id="PTHR33121">
    <property type="entry name" value="CYCLIC DI-GMP PHOSPHODIESTERASE PDEF"/>
    <property type="match status" value="1"/>
</dbReference>
<dbReference type="PROSITE" id="PS50887">
    <property type="entry name" value="GGDEF"/>
    <property type="match status" value="1"/>
</dbReference>
<dbReference type="PROSITE" id="PS50883">
    <property type="entry name" value="EAL"/>
    <property type="match status" value="1"/>
</dbReference>
<name>U4KNW5_9MOLU</name>
<dbReference type="CDD" id="cd01948">
    <property type="entry name" value="EAL"/>
    <property type="match status" value="1"/>
</dbReference>
<dbReference type="GO" id="GO:0071111">
    <property type="term" value="F:cyclic-guanylate-specific phosphodiesterase activity"/>
    <property type="evidence" value="ECO:0007669"/>
    <property type="project" value="InterPro"/>
</dbReference>
<dbReference type="InterPro" id="IPR029787">
    <property type="entry name" value="Nucleotide_cyclase"/>
</dbReference>
<dbReference type="Pfam" id="PF00990">
    <property type="entry name" value="GGDEF"/>
    <property type="match status" value="1"/>
</dbReference>
<feature type="domain" description="EAL" evidence="2">
    <location>
        <begin position="219"/>
        <end position="473"/>
    </location>
</feature>
<dbReference type="OrthoDB" id="384273at2"/>